<dbReference type="RefSeq" id="WP_323692643.1">
    <property type="nucleotide sequence ID" value="NZ_CP116341.1"/>
</dbReference>
<dbReference type="Pfam" id="PF20074">
    <property type="entry name" value="DUF6470"/>
    <property type="match status" value="1"/>
</dbReference>
<sequence length="184" mass="20378">MNIPQLQIQTTSAKLGLQIDKPIQQIEQPKSTQQIEQPAAILEMSTTRPQLSLDTTENRADLDMKSVFRRISENAQYGMQQVSEGTGRRASEGQQLMKIENGGNTIADIAKQNTTTLDSPVGIRFVGDRTKIQTDITPGTLSINVRPQQVIHNAQVNKTIHTYTPGKVSGQMEQHASIQIDWKG</sequence>
<evidence type="ECO:0000313" key="1">
    <source>
        <dbReference type="EMBL" id="WOV85002.1"/>
    </source>
</evidence>
<proteinExistence type="predicted"/>
<gene>
    <name evidence="1" type="ORF">PGH26_03480</name>
</gene>
<dbReference type="InterPro" id="IPR045527">
    <property type="entry name" value="DUF6470"/>
</dbReference>
<name>A0ABZ0L081_9BACL</name>
<dbReference type="EMBL" id="CP116341">
    <property type="protein sequence ID" value="WOV85002.1"/>
    <property type="molecule type" value="Genomic_DNA"/>
</dbReference>
<keyword evidence="2" id="KW-1185">Reference proteome</keyword>
<protein>
    <submittedName>
        <fullName evidence="1">DUF6470 family protein</fullName>
    </submittedName>
</protein>
<organism evidence="1 2">
    <name type="scientific">Sporosarcina jeotgali</name>
    <dbReference type="NCBI Taxonomy" id="3020056"/>
    <lineage>
        <taxon>Bacteria</taxon>
        <taxon>Bacillati</taxon>
        <taxon>Bacillota</taxon>
        <taxon>Bacilli</taxon>
        <taxon>Bacillales</taxon>
        <taxon>Caryophanaceae</taxon>
        <taxon>Sporosarcina</taxon>
    </lineage>
</organism>
<dbReference type="Proteomes" id="UP001303532">
    <property type="component" value="Chromosome"/>
</dbReference>
<reference evidence="1 2" key="1">
    <citation type="submission" date="2023-01" db="EMBL/GenBank/DDBJ databases">
        <title>Sporosarcina sp. nov., isolated from Korean tranditional fermented seafood 'Jeotgal'.</title>
        <authorList>
            <person name="Yang A.-I."/>
        </authorList>
    </citation>
    <scope>NUCLEOTIDE SEQUENCE [LARGE SCALE GENOMIC DNA]</scope>
    <source>
        <strain evidence="1 2">B2O-1</strain>
    </source>
</reference>
<evidence type="ECO:0000313" key="2">
    <source>
        <dbReference type="Proteomes" id="UP001303532"/>
    </source>
</evidence>
<accession>A0ABZ0L081</accession>